<comment type="caution">
    <text evidence="12">The sequence shown here is derived from an EMBL/GenBank/DDBJ whole genome shotgun (WGS) entry which is preliminary data.</text>
</comment>
<feature type="transmembrane region" description="Helical" evidence="10">
    <location>
        <begin position="242"/>
        <end position="259"/>
    </location>
</feature>
<dbReference type="Gene3D" id="1.20.1640.10">
    <property type="entry name" value="Multidrug efflux transporter AcrB transmembrane domain"/>
    <property type="match status" value="1"/>
</dbReference>
<name>A0A1J4TZ57_9BACT</name>
<evidence type="ECO:0000256" key="6">
    <source>
        <dbReference type="ARBA" id="ARBA00022927"/>
    </source>
</evidence>
<feature type="transmembrane region" description="Helical" evidence="10">
    <location>
        <begin position="190"/>
        <end position="211"/>
    </location>
</feature>
<dbReference type="PANTHER" id="PTHR30081:SF8">
    <property type="entry name" value="PROTEIN TRANSLOCASE SUBUNIT SECF"/>
    <property type="match status" value="1"/>
</dbReference>
<dbReference type="GO" id="GO:0043952">
    <property type="term" value="P:protein transport by the Sec complex"/>
    <property type="evidence" value="ECO:0007669"/>
    <property type="project" value="UniProtKB-UniRule"/>
</dbReference>
<protein>
    <recommendedName>
        <fullName evidence="10">Protein-export membrane protein SecF</fullName>
    </recommendedName>
</protein>
<dbReference type="GO" id="GO:0015450">
    <property type="term" value="F:protein-transporting ATPase activity"/>
    <property type="evidence" value="ECO:0007669"/>
    <property type="project" value="InterPro"/>
</dbReference>
<keyword evidence="6 10" id="KW-0653">Protein transport</keyword>
<keyword evidence="4" id="KW-0997">Cell inner membrane</keyword>
<evidence type="ECO:0000313" key="12">
    <source>
        <dbReference type="EMBL" id="OIO15702.1"/>
    </source>
</evidence>
<dbReference type="PROSITE" id="PS50156">
    <property type="entry name" value="SSD"/>
    <property type="match status" value="1"/>
</dbReference>
<dbReference type="GO" id="GO:0006605">
    <property type="term" value="P:protein targeting"/>
    <property type="evidence" value="ECO:0007669"/>
    <property type="project" value="UniProtKB-UniRule"/>
</dbReference>
<feature type="domain" description="SSD" evidence="11">
    <location>
        <begin position="127"/>
        <end position="291"/>
    </location>
</feature>
<keyword evidence="3 10" id="KW-1003">Cell membrane</keyword>
<dbReference type="NCBIfam" id="TIGR00966">
    <property type="entry name" value="transloc_SecF"/>
    <property type="match status" value="1"/>
</dbReference>
<dbReference type="GO" id="GO:0005886">
    <property type="term" value="C:plasma membrane"/>
    <property type="evidence" value="ECO:0007669"/>
    <property type="project" value="UniProtKB-SubCell"/>
</dbReference>
<evidence type="ECO:0000256" key="4">
    <source>
        <dbReference type="ARBA" id="ARBA00022519"/>
    </source>
</evidence>
<comment type="function">
    <text evidence="10">Part of the Sec protein translocase complex. Interacts with the SecYEG preprotein conducting channel. SecDF uses the proton motive force (PMF) to complete protein translocation after the ATP-dependent function of SecA.</text>
</comment>
<dbReference type="InterPro" id="IPR048634">
    <property type="entry name" value="SecD_SecF_C"/>
</dbReference>
<feature type="transmembrane region" description="Helical" evidence="10">
    <location>
        <begin position="158"/>
        <end position="184"/>
    </location>
</feature>
<comment type="subcellular location">
    <subcellularLocation>
        <location evidence="1 10">Cell membrane</location>
        <topology evidence="1 10">Multi-pass membrane protein</topology>
    </subcellularLocation>
</comment>
<evidence type="ECO:0000259" key="11">
    <source>
        <dbReference type="PROSITE" id="PS50156"/>
    </source>
</evidence>
<dbReference type="InterPro" id="IPR022813">
    <property type="entry name" value="SecD/SecF_arch_bac"/>
</dbReference>
<organism evidence="12 13">
    <name type="scientific">Candidatus Gottesmanbacteria bacterium CG1_02_37_22</name>
    <dbReference type="NCBI Taxonomy" id="1805209"/>
    <lineage>
        <taxon>Bacteria</taxon>
        <taxon>Candidatus Gottesmaniibacteriota</taxon>
    </lineage>
</organism>
<evidence type="ECO:0000256" key="10">
    <source>
        <dbReference type="HAMAP-Rule" id="MF_01464"/>
    </source>
</evidence>
<dbReference type="Proteomes" id="UP000183120">
    <property type="component" value="Unassembled WGS sequence"/>
</dbReference>
<gene>
    <name evidence="10" type="primary">secF</name>
    <name evidence="12" type="ORF">AUJ73_00170</name>
</gene>
<keyword evidence="7 10" id="KW-1133">Transmembrane helix</keyword>
<dbReference type="STRING" id="1805209.AUJ73_00170"/>
<feature type="transmembrane region" description="Helical" evidence="10">
    <location>
        <begin position="9"/>
        <end position="31"/>
    </location>
</feature>
<dbReference type="HAMAP" id="MF_01464_B">
    <property type="entry name" value="SecF_B"/>
    <property type="match status" value="1"/>
</dbReference>
<evidence type="ECO:0000256" key="2">
    <source>
        <dbReference type="ARBA" id="ARBA00022448"/>
    </source>
</evidence>
<dbReference type="InterPro" id="IPR000731">
    <property type="entry name" value="SSD"/>
</dbReference>
<comment type="subunit">
    <text evidence="10">Forms a complex with SecD. Part of the essential Sec protein translocation apparatus which comprises SecA, SecYEG and auxiliary proteins SecDF. Other proteins may also be involved.</text>
</comment>
<dbReference type="Pfam" id="PF02355">
    <property type="entry name" value="SecD_SecF_C"/>
    <property type="match status" value="1"/>
</dbReference>
<sequence length="300" mass="33465">MIDLIAKKYLFFIFSGLIIIPGTIALILWGLKPAVDFTGGSLIEFQIKNASKEVLKEDIKKIAEEQNVEVGSISKTSNNGFLLRLKPIDKNQNQNLNNDLKKHYGEIEEIRFETVGPTVGQETTKNAIKSVIIASIVIILYIAWAFRQIPKPYSSVKFGIVAVIALIHDILVVVGLFSIFGHFFKVEVDSLFITALLTIMGFSVHDTIVVFDRIRENLKKIPGVPFPQVVNESILQTLARSLSTSLTVLFTLSALLLFGGETIRWFIITLLIGIISGTYSSIFNAAPLLVIWETKERKNK</sequence>
<dbReference type="SUPFAM" id="SSF82866">
    <property type="entry name" value="Multidrug efflux transporter AcrB transmembrane domain"/>
    <property type="match status" value="1"/>
</dbReference>
<dbReference type="PRINTS" id="PR01755">
    <property type="entry name" value="SECFTRNLCASE"/>
</dbReference>
<dbReference type="InterPro" id="IPR005665">
    <property type="entry name" value="SecF_bac"/>
</dbReference>
<accession>A0A1J4TZ57</accession>
<dbReference type="InterPro" id="IPR022645">
    <property type="entry name" value="SecD/SecF_bac"/>
</dbReference>
<evidence type="ECO:0000256" key="8">
    <source>
        <dbReference type="ARBA" id="ARBA00023010"/>
    </source>
</evidence>
<keyword evidence="2 10" id="KW-0813">Transport</keyword>
<evidence type="ECO:0000256" key="5">
    <source>
        <dbReference type="ARBA" id="ARBA00022692"/>
    </source>
</evidence>
<keyword evidence="8 10" id="KW-0811">Translocation</keyword>
<evidence type="ECO:0000256" key="9">
    <source>
        <dbReference type="ARBA" id="ARBA00023136"/>
    </source>
</evidence>
<comment type="similarity">
    <text evidence="10">Belongs to the SecD/SecF family. SecF subfamily.</text>
</comment>
<dbReference type="EMBL" id="MNUY01000002">
    <property type="protein sequence ID" value="OIO15702.1"/>
    <property type="molecule type" value="Genomic_DNA"/>
</dbReference>
<keyword evidence="9 10" id="KW-0472">Membrane</keyword>
<dbReference type="AlphaFoldDB" id="A0A1J4TZ57"/>
<dbReference type="PANTHER" id="PTHR30081">
    <property type="entry name" value="PROTEIN-EXPORT MEMBRANE PROTEIN SEC"/>
    <property type="match status" value="1"/>
</dbReference>
<keyword evidence="5 10" id="KW-0812">Transmembrane</keyword>
<feature type="transmembrane region" description="Helical" evidence="10">
    <location>
        <begin position="265"/>
        <end position="292"/>
    </location>
</feature>
<dbReference type="InterPro" id="IPR055344">
    <property type="entry name" value="SecD_SecF_C_bact"/>
</dbReference>
<dbReference type="NCBIfam" id="TIGR00916">
    <property type="entry name" value="2A0604s01"/>
    <property type="match status" value="1"/>
</dbReference>
<evidence type="ECO:0000256" key="1">
    <source>
        <dbReference type="ARBA" id="ARBA00004651"/>
    </source>
</evidence>
<evidence type="ECO:0000313" key="13">
    <source>
        <dbReference type="Proteomes" id="UP000183120"/>
    </source>
</evidence>
<evidence type="ECO:0000256" key="7">
    <source>
        <dbReference type="ARBA" id="ARBA00022989"/>
    </source>
</evidence>
<proteinExistence type="inferred from homology"/>
<dbReference type="GO" id="GO:0065002">
    <property type="term" value="P:intracellular protein transmembrane transport"/>
    <property type="evidence" value="ECO:0007669"/>
    <property type="project" value="UniProtKB-UniRule"/>
</dbReference>
<feature type="transmembrane region" description="Helical" evidence="10">
    <location>
        <begin position="127"/>
        <end position="146"/>
    </location>
</feature>
<reference evidence="12 13" key="1">
    <citation type="journal article" date="2016" name="Environ. Microbiol.">
        <title>Genomic resolution of a cold subsurface aquifer community provides metabolic insights for novel microbes adapted to high CO concentrations.</title>
        <authorList>
            <person name="Probst A.J."/>
            <person name="Castelle C.J."/>
            <person name="Singh A."/>
            <person name="Brown C.T."/>
            <person name="Anantharaman K."/>
            <person name="Sharon I."/>
            <person name="Hug L.A."/>
            <person name="Burstein D."/>
            <person name="Emerson J.B."/>
            <person name="Thomas B.C."/>
            <person name="Banfield J.F."/>
        </authorList>
    </citation>
    <scope>NUCLEOTIDE SEQUENCE [LARGE SCALE GENOMIC DNA]</scope>
    <source>
        <strain evidence="12">CG1_02_37_22</strain>
    </source>
</reference>
<evidence type="ECO:0000256" key="3">
    <source>
        <dbReference type="ARBA" id="ARBA00022475"/>
    </source>
</evidence>